<evidence type="ECO:0000313" key="3">
    <source>
        <dbReference type="Proteomes" id="UP001153069"/>
    </source>
</evidence>
<evidence type="ECO:0000313" key="2">
    <source>
        <dbReference type="EMBL" id="CAB9525450.1"/>
    </source>
</evidence>
<dbReference type="EMBL" id="CAICTM010001675">
    <property type="protein sequence ID" value="CAB9525450.1"/>
    <property type="molecule type" value="Genomic_DNA"/>
</dbReference>
<gene>
    <name evidence="2" type="ORF">SEMRO_1677_G290590.1</name>
</gene>
<dbReference type="SUPFAM" id="SSF52087">
    <property type="entry name" value="CRAL/TRIO domain"/>
    <property type="match status" value="1"/>
</dbReference>
<evidence type="ECO:0000256" key="1">
    <source>
        <dbReference type="SAM" id="MobiDB-lite"/>
    </source>
</evidence>
<dbReference type="Gene3D" id="3.40.525.10">
    <property type="entry name" value="CRAL-TRIO lipid binding domain"/>
    <property type="match status" value="1"/>
</dbReference>
<feature type="region of interest" description="Disordered" evidence="1">
    <location>
        <begin position="1"/>
        <end position="81"/>
    </location>
</feature>
<keyword evidence="3" id="KW-1185">Reference proteome</keyword>
<dbReference type="InterPro" id="IPR036865">
    <property type="entry name" value="CRAL-TRIO_dom_sf"/>
</dbReference>
<accession>A0A9N8ES61</accession>
<protein>
    <recommendedName>
        <fullName evidence="4">CRAL-TRIO domain-containing protein</fullName>
    </recommendedName>
</protein>
<proteinExistence type="predicted"/>
<feature type="compositionally biased region" description="Polar residues" evidence="1">
    <location>
        <begin position="1"/>
        <end position="11"/>
    </location>
</feature>
<name>A0A9N8ES61_9STRA</name>
<evidence type="ECO:0008006" key="4">
    <source>
        <dbReference type="Google" id="ProtNLM"/>
    </source>
</evidence>
<feature type="compositionally biased region" description="Basic and acidic residues" evidence="1">
    <location>
        <begin position="26"/>
        <end position="45"/>
    </location>
</feature>
<sequence length="344" mass="39678">MTTSSADANQQHGEEALQMSQPGEVHVVEQQDEKHSADRKEREEDGTTSTSTCCRSPSADSQTENDEEEKSSSPLLPLSVTMQAEPRLMEISNQERDWALRIKRTVEAAPDLDNLPDMMYAHLAIFAQGDLDCAVHRVYNLQEYKKEYKILDSTAQANRLFKRFLFDHFPAFLLNFDFQPELGHSLFVFDFTKADKHYFRCHRKFSEFLHVCYYFCQAMFPNFEVVRKGHLQIVECEGFDPSKNMVDGKIFTRVLSEIHGSYPTVYAQLCMYHTPMSFNLMVALAKRSLPINLLSKLSVGCTFPGRLDQFYGLPTLEAATQRTFNNLNEALRIRYENERTFRLG</sequence>
<reference evidence="2" key="1">
    <citation type="submission" date="2020-06" db="EMBL/GenBank/DDBJ databases">
        <authorList>
            <consortium name="Plant Systems Biology data submission"/>
        </authorList>
    </citation>
    <scope>NUCLEOTIDE SEQUENCE</scope>
    <source>
        <strain evidence="2">D6</strain>
    </source>
</reference>
<organism evidence="2 3">
    <name type="scientific">Seminavis robusta</name>
    <dbReference type="NCBI Taxonomy" id="568900"/>
    <lineage>
        <taxon>Eukaryota</taxon>
        <taxon>Sar</taxon>
        <taxon>Stramenopiles</taxon>
        <taxon>Ochrophyta</taxon>
        <taxon>Bacillariophyta</taxon>
        <taxon>Bacillariophyceae</taxon>
        <taxon>Bacillariophycidae</taxon>
        <taxon>Naviculales</taxon>
        <taxon>Naviculaceae</taxon>
        <taxon>Seminavis</taxon>
    </lineage>
</organism>
<dbReference type="AlphaFoldDB" id="A0A9N8ES61"/>
<dbReference type="Proteomes" id="UP001153069">
    <property type="component" value="Unassembled WGS sequence"/>
</dbReference>
<feature type="compositionally biased region" description="Low complexity" evidence="1">
    <location>
        <begin position="47"/>
        <end position="58"/>
    </location>
</feature>
<comment type="caution">
    <text evidence="2">The sequence shown here is derived from an EMBL/GenBank/DDBJ whole genome shotgun (WGS) entry which is preliminary data.</text>
</comment>